<feature type="region of interest" description="Disordered" evidence="2">
    <location>
        <begin position="255"/>
        <end position="503"/>
    </location>
</feature>
<dbReference type="Proteomes" id="UP001172673">
    <property type="component" value="Unassembled WGS sequence"/>
</dbReference>
<sequence>MSLTHSQRSVGGNSYSSSRATGLRSRQTSSPAHPPVSFSPPNLSVDHLEPSKAQSKAANLPDVTPLTPATANTENRKKSWVNSASKTLGLSKLRQKTSSSQARAMGHDSAVPSRTQSTRKLLVQPHNLTGSSRSPVPAPLTHQQQSSPPVPTGANHLQNPSPSTKHEKPLPSLPVATVKYQSPVRRSLIDCTEKPLRRRSTTPPDGAGPVEEDWPTIEPTKSETKLPRNETSTQIKPSLGESLYEGMRALNLRDNKEEVTSQSETKSPLNDATATGDKEHCNVPASSLDAQVGDGTPGELLSDGRNRPISSSQLPKPRDSMLKSLSRHHDSPIAIRQTKTSALRLQQATGKSTWDPNEKAKSASTHIHMIRERAESPVPSRTKQDFQGGPVRTNSRSRYAVTGRGSPYTIPSRAPSSRKPVPRDESRSHHRALHATANNHDSDKSQDEKTAQSPPSPSPVPRKSSLPLPARLTRQSANLGDEQHEGINPQQEASMITPEEKGETTAIEASISGMPNTRDQAVSNVNNRDYGSLTQSKLLNLKEALSTPHTDDVASFIESDEDAPGTSVHGYDSYGGFRIRRIGNDKSKMGPTLRITDSASRVLLGRDEETNILNARSPVTLRHKGSAPEVGSPRVVKDRTRRSSAIMTNLPNSTIPTRNVSSRTTSNHTNTNGGGSRLPSDGDSSVDTVVVRAELPGSEVKVGFNDPPSNSDNWTAAVTPSRPSTSTQGSLKSKNGDWPGKEFADLNLCADATPSASRDHTRRIGLAAEPGSRRLVSKSPARPPTIVLREAPSKETAPFLFQDLNQDQGKQEKLADDLTKAAASGSETSVATHPMYSRATDSSSSLIPIATAFPPRSSSRKPKPPPIVVSPPSISFLPNQAPKAYAVPAEEIKKPRNVKTFSQSLSPHTESTRGRKISAVLSNSPSTSVKKVGSSLRGLFHKKSFEEKKATAAAFATKREEVEPVPAIPATIHEDGGIRRPSFRRKPVPAFDTPADSINQGNKVSNPLHLNSTAPVPTGMRTLKHKTAFPASPTTPWTANLKTPAYPPSSYPTATMTTNGTSSSSKPNSPSGLAHAHPSPSLYSPCSPNTPGTPSQLSTATTLTHALLDLARAEHTPTKKSQLIELSKCMVEVVNSARDAEKAMEKARMEASRAEVSYLKCLKEVGAIEGLVSGIGIVEEVDRKERRVKEI</sequence>
<feature type="compositionally biased region" description="Polar residues" evidence="2">
    <location>
        <begin position="643"/>
        <end position="656"/>
    </location>
</feature>
<gene>
    <name evidence="3" type="ORF">H2200_004528</name>
</gene>
<protein>
    <submittedName>
        <fullName evidence="3">Uncharacterized protein</fullName>
    </submittedName>
</protein>
<feature type="region of interest" description="Disordered" evidence="2">
    <location>
        <begin position="1"/>
        <end position="242"/>
    </location>
</feature>
<feature type="region of interest" description="Disordered" evidence="2">
    <location>
        <begin position="622"/>
        <end position="685"/>
    </location>
</feature>
<feature type="compositionally biased region" description="Low complexity" evidence="2">
    <location>
        <begin position="657"/>
        <end position="671"/>
    </location>
</feature>
<keyword evidence="4" id="KW-1185">Reference proteome</keyword>
<feature type="compositionally biased region" description="Polar residues" evidence="2">
    <location>
        <begin position="337"/>
        <end position="355"/>
    </location>
</feature>
<feature type="region of interest" description="Disordered" evidence="2">
    <location>
        <begin position="990"/>
        <end position="1016"/>
    </location>
</feature>
<feature type="compositionally biased region" description="Polar residues" evidence="2">
    <location>
        <begin position="996"/>
        <end position="1015"/>
    </location>
</feature>
<feature type="compositionally biased region" description="Polar residues" evidence="2">
    <location>
        <begin position="260"/>
        <end position="273"/>
    </location>
</feature>
<feature type="region of interest" description="Disordered" evidence="2">
    <location>
        <begin position="698"/>
        <end position="738"/>
    </location>
</feature>
<dbReference type="EMBL" id="JAPDRK010000006">
    <property type="protein sequence ID" value="KAJ9611344.1"/>
    <property type="molecule type" value="Genomic_DNA"/>
</dbReference>
<feature type="coiled-coil region" evidence="1">
    <location>
        <begin position="1130"/>
        <end position="1157"/>
    </location>
</feature>
<feature type="compositionally biased region" description="Polar residues" evidence="2">
    <location>
        <begin position="707"/>
        <end position="733"/>
    </location>
</feature>
<organism evidence="3 4">
    <name type="scientific">Cladophialophora chaetospira</name>
    <dbReference type="NCBI Taxonomy" id="386627"/>
    <lineage>
        <taxon>Eukaryota</taxon>
        <taxon>Fungi</taxon>
        <taxon>Dikarya</taxon>
        <taxon>Ascomycota</taxon>
        <taxon>Pezizomycotina</taxon>
        <taxon>Eurotiomycetes</taxon>
        <taxon>Chaetothyriomycetidae</taxon>
        <taxon>Chaetothyriales</taxon>
        <taxon>Herpotrichiellaceae</taxon>
        <taxon>Cladophialophora</taxon>
    </lineage>
</organism>
<feature type="compositionally biased region" description="Low complexity" evidence="2">
    <location>
        <begin position="1058"/>
        <end position="1072"/>
    </location>
</feature>
<evidence type="ECO:0000256" key="2">
    <source>
        <dbReference type="SAM" id="MobiDB-lite"/>
    </source>
</evidence>
<evidence type="ECO:0000313" key="4">
    <source>
        <dbReference type="Proteomes" id="UP001172673"/>
    </source>
</evidence>
<name>A0AA39CKJ1_9EURO</name>
<feature type="compositionally biased region" description="Basic and acidic residues" evidence="2">
    <location>
        <begin position="316"/>
        <end position="331"/>
    </location>
</feature>
<accession>A0AA39CKJ1</accession>
<feature type="region of interest" description="Disordered" evidence="2">
    <location>
        <begin position="821"/>
        <end position="871"/>
    </location>
</feature>
<evidence type="ECO:0000313" key="3">
    <source>
        <dbReference type="EMBL" id="KAJ9611344.1"/>
    </source>
</evidence>
<dbReference type="AlphaFoldDB" id="A0AA39CKJ1"/>
<feature type="compositionally biased region" description="Polar residues" evidence="2">
    <location>
        <begin position="1081"/>
        <end position="1097"/>
    </location>
</feature>
<feature type="compositionally biased region" description="Basic and acidic residues" evidence="2">
    <location>
        <begin position="440"/>
        <end position="450"/>
    </location>
</feature>
<feature type="region of interest" description="Disordered" evidence="2">
    <location>
        <begin position="1028"/>
        <end position="1097"/>
    </location>
</feature>
<feature type="compositionally biased region" description="Polar residues" evidence="2">
    <location>
        <begin position="1"/>
        <end position="31"/>
    </location>
</feature>
<feature type="compositionally biased region" description="Polar residues" evidence="2">
    <location>
        <begin position="1032"/>
        <end position="1041"/>
    </location>
</feature>
<evidence type="ECO:0000256" key="1">
    <source>
        <dbReference type="SAM" id="Coils"/>
    </source>
</evidence>
<reference evidence="3" key="1">
    <citation type="submission" date="2022-10" db="EMBL/GenBank/DDBJ databases">
        <title>Culturing micro-colonial fungi from biological soil crusts in the Mojave desert and describing Neophaeococcomyces mojavensis, and introducing the new genera and species Taxawa tesnikishii.</title>
        <authorList>
            <person name="Kurbessoian T."/>
            <person name="Stajich J.E."/>
        </authorList>
    </citation>
    <scope>NUCLEOTIDE SEQUENCE</scope>
    <source>
        <strain evidence="3">TK_41</strain>
    </source>
</reference>
<comment type="caution">
    <text evidence="3">The sequence shown here is derived from an EMBL/GenBank/DDBJ whole genome shotgun (WGS) entry which is preliminary data.</text>
</comment>
<keyword evidence="1" id="KW-0175">Coiled coil</keyword>
<proteinExistence type="predicted"/>